<evidence type="ECO:0000313" key="2">
    <source>
        <dbReference type="Proteomes" id="UP000789570"/>
    </source>
</evidence>
<dbReference type="EMBL" id="CAJVPQ010006130">
    <property type="protein sequence ID" value="CAG8681065.1"/>
    <property type="molecule type" value="Genomic_DNA"/>
</dbReference>
<organism evidence="1 2">
    <name type="scientific">Funneliformis caledonium</name>
    <dbReference type="NCBI Taxonomy" id="1117310"/>
    <lineage>
        <taxon>Eukaryota</taxon>
        <taxon>Fungi</taxon>
        <taxon>Fungi incertae sedis</taxon>
        <taxon>Mucoromycota</taxon>
        <taxon>Glomeromycotina</taxon>
        <taxon>Glomeromycetes</taxon>
        <taxon>Glomerales</taxon>
        <taxon>Glomeraceae</taxon>
        <taxon>Funneliformis</taxon>
    </lineage>
</organism>
<comment type="caution">
    <text evidence="1">The sequence shown here is derived from an EMBL/GenBank/DDBJ whole genome shotgun (WGS) entry which is preliminary data.</text>
</comment>
<evidence type="ECO:0000313" key="1">
    <source>
        <dbReference type="EMBL" id="CAG8681065.1"/>
    </source>
</evidence>
<reference evidence="1" key="1">
    <citation type="submission" date="2021-06" db="EMBL/GenBank/DDBJ databases">
        <authorList>
            <person name="Kallberg Y."/>
            <person name="Tangrot J."/>
            <person name="Rosling A."/>
        </authorList>
    </citation>
    <scope>NUCLEOTIDE SEQUENCE</scope>
    <source>
        <strain evidence="1">UK204</strain>
    </source>
</reference>
<name>A0A9N9HFD5_9GLOM</name>
<accession>A0A9N9HFD5</accession>
<dbReference type="Proteomes" id="UP000789570">
    <property type="component" value="Unassembled WGS sequence"/>
</dbReference>
<keyword evidence="2" id="KW-1185">Reference proteome</keyword>
<dbReference type="AlphaFoldDB" id="A0A9N9HFD5"/>
<sequence>NFDRTKRQKKSALKLASKGSSSITKYFTSTTLSNNQINTIANDLISLEEIIERKGFNLALEELNILIKDKSLISQVKN</sequence>
<gene>
    <name evidence="1" type="ORF">FCALED_LOCUS12507</name>
</gene>
<feature type="non-terminal residue" evidence="1">
    <location>
        <position position="1"/>
    </location>
</feature>
<protein>
    <submittedName>
        <fullName evidence="1">8115_t:CDS:1</fullName>
    </submittedName>
</protein>
<proteinExistence type="predicted"/>